<dbReference type="InterPro" id="IPR013325">
    <property type="entry name" value="RNA_pol_sigma_r2"/>
</dbReference>
<dbReference type="Pfam" id="PF08281">
    <property type="entry name" value="Sigma70_r4_2"/>
    <property type="match status" value="1"/>
</dbReference>
<evidence type="ECO:0000256" key="3">
    <source>
        <dbReference type="ARBA" id="ARBA00023082"/>
    </source>
</evidence>
<gene>
    <name evidence="7" type="ORF">C7H19_05580</name>
</gene>
<comment type="similarity">
    <text evidence="1">Belongs to the sigma-70 factor family. ECF subfamily.</text>
</comment>
<dbReference type="CDD" id="cd06171">
    <property type="entry name" value="Sigma70_r4"/>
    <property type="match status" value="1"/>
</dbReference>
<dbReference type="Gene3D" id="1.10.1740.10">
    <property type="match status" value="1"/>
</dbReference>
<dbReference type="EMBL" id="PXOH01000004">
    <property type="protein sequence ID" value="PSF38456.1"/>
    <property type="molecule type" value="Genomic_DNA"/>
</dbReference>
<sequence length="193" mass="22113">MSPNGSSSKMTALMDSEIYQALKAGQQSALAILYDRYGKLVYGLALKILKHSQEAEDLTQEIFLALWRSDIYDPTRGSLSNFLTIMTRSRAIDKLRSYNTSVRFFERWSKIIPTETLTNTPFEQASVAERSQKIRQALAQLSTKQRQILEMLYYEGLSQSEIAQQLNIPLGTVKTRSRLGLLKLRQYLEDFMS</sequence>
<keyword evidence="4" id="KW-0804">Transcription</keyword>
<dbReference type="GO" id="GO:0016987">
    <property type="term" value="F:sigma factor activity"/>
    <property type="evidence" value="ECO:0007669"/>
    <property type="project" value="UniProtKB-KW"/>
</dbReference>
<feature type="domain" description="RNA polymerase sigma-70 region 2" evidence="5">
    <location>
        <begin position="33"/>
        <end position="97"/>
    </location>
</feature>
<dbReference type="OrthoDB" id="9784272at2"/>
<dbReference type="InterPro" id="IPR039425">
    <property type="entry name" value="RNA_pol_sigma-70-like"/>
</dbReference>
<dbReference type="InterPro" id="IPR007627">
    <property type="entry name" value="RNA_pol_sigma70_r2"/>
</dbReference>
<evidence type="ECO:0000256" key="1">
    <source>
        <dbReference type="ARBA" id="ARBA00010641"/>
    </source>
</evidence>
<feature type="domain" description="RNA polymerase sigma factor 70 region 4 type 2" evidence="6">
    <location>
        <begin position="132"/>
        <end position="184"/>
    </location>
</feature>
<dbReference type="PANTHER" id="PTHR43133">
    <property type="entry name" value="RNA POLYMERASE ECF-TYPE SIGMA FACTO"/>
    <property type="match status" value="1"/>
</dbReference>
<dbReference type="Proteomes" id="UP000239001">
    <property type="component" value="Unassembled WGS sequence"/>
</dbReference>
<name>A0A2T1M199_9CHRO</name>
<dbReference type="SUPFAM" id="SSF88659">
    <property type="entry name" value="Sigma3 and sigma4 domains of RNA polymerase sigma factors"/>
    <property type="match status" value="1"/>
</dbReference>
<evidence type="ECO:0000256" key="2">
    <source>
        <dbReference type="ARBA" id="ARBA00023015"/>
    </source>
</evidence>
<protein>
    <submittedName>
        <fullName evidence="7">RNA polymerase subunit sigma</fullName>
    </submittedName>
</protein>
<reference evidence="7 8" key="1">
    <citation type="submission" date="2018-03" db="EMBL/GenBank/DDBJ databases">
        <title>The ancient ancestry and fast evolution of plastids.</title>
        <authorList>
            <person name="Moore K.R."/>
            <person name="Magnabosco C."/>
            <person name="Momper L."/>
            <person name="Gold D.A."/>
            <person name="Bosak T."/>
            <person name="Fournier G.P."/>
        </authorList>
    </citation>
    <scope>NUCLEOTIDE SEQUENCE [LARGE SCALE GENOMIC DNA]</scope>
    <source>
        <strain evidence="7 8">CCALA 016</strain>
    </source>
</reference>
<dbReference type="GO" id="GO:0006352">
    <property type="term" value="P:DNA-templated transcription initiation"/>
    <property type="evidence" value="ECO:0007669"/>
    <property type="project" value="InterPro"/>
</dbReference>
<evidence type="ECO:0000256" key="4">
    <source>
        <dbReference type="ARBA" id="ARBA00023163"/>
    </source>
</evidence>
<dbReference type="PANTHER" id="PTHR43133:SF62">
    <property type="entry name" value="RNA POLYMERASE SIGMA FACTOR SIGZ"/>
    <property type="match status" value="1"/>
</dbReference>
<dbReference type="Pfam" id="PF04542">
    <property type="entry name" value="Sigma70_r2"/>
    <property type="match status" value="1"/>
</dbReference>
<organism evidence="7 8">
    <name type="scientific">Aphanothece hegewaldii CCALA 016</name>
    <dbReference type="NCBI Taxonomy" id="2107694"/>
    <lineage>
        <taxon>Bacteria</taxon>
        <taxon>Bacillati</taxon>
        <taxon>Cyanobacteriota</taxon>
        <taxon>Cyanophyceae</taxon>
        <taxon>Oscillatoriophycideae</taxon>
        <taxon>Chroococcales</taxon>
        <taxon>Aphanothecaceae</taxon>
        <taxon>Aphanothece</taxon>
    </lineage>
</organism>
<dbReference type="GO" id="GO:0003677">
    <property type="term" value="F:DNA binding"/>
    <property type="evidence" value="ECO:0007669"/>
    <property type="project" value="InterPro"/>
</dbReference>
<keyword evidence="8" id="KW-1185">Reference proteome</keyword>
<evidence type="ECO:0000259" key="5">
    <source>
        <dbReference type="Pfam" id="PF04542"/>
    </source>
</evidence>
<reference evidence="7 8" key="2">
    <citation type="submission" date="2018-03" db="EMBL/GenBank/DDBJ databases">
        <authorList>
            <person name="Keele B.F."/>
        </authorList>
    </citation>
    <scope>NUCLEOTIDE SEQUENCE [LARGE SCALE GENOMIC DNA]</scope>
    <source>
        <strain evidence="7 8">CCALA 016</strain>
    </source>
</reference>
<evidence type="ECO:0000259" key="6">
    <source>
        <dbReference type="Pfam" id="PF08281"/>
    </source>
</evidence>
<dbReference type="Gene3D" id="1.10.10.10">
    <property type="entry name" value="Winged helix-like DNA-binding domain superfamily/Winged helix DNA-binding domain"/>
    <property type="match status" value="1"/>
</dbReference>
<dbReference type="SUPFAM" id="SSF88946">
    <property type="entry name" value="Sigma2 domain of RNA polymerase sigma factors"/>
    <property type="match status" value="1"/>
</dbReference>
<keyword evidence="2" id="KW-0805">Transcription regulation</keyword>
<dbReference type="NCBIfam" id="TIGR02937">
    <property type="entry name" value="sigma70-ECF"/>
    <property type="match status" value="1"/>
</dbReference>
<dbReference type="AlphaFoldDB" id="A0A2T1M199"/>
<dbReference type="InterPro" id="IPR014284">
    <property type="entry name" value="RNA_pol_sigma-70_dom"/>
</dbReference>
<keyword evidence="3" id="KW-0731">Sigma factor</keyword>
<dbReference type="InterPro" id="IPR013324">
    <property type="entry name" value="RNA_pol_sigma_r3/r4-like"/>
</dbReference>
<dbReference type="NCBIfam" id="NF009172">
    <property type="entry name" value="PRK12519.1"/>
    <property type="match status" value="1"/>
</dbReference>
<dbReference type="InterPro" id="IPR013249">
    <property type="entry name" value="RNA_pol_sigma70_r4_t2"/>
</dbReference>
<accession>A0A2T1M199</accession>
<evidence type="ECO:0000313" key="7">
    <source>
        <dbReference type="EMBL" id="PSF38456.1"/>
    </source>
</evidence>
<comment type="caution">
    <text evidence="7">The sequence shown here is derived from an EMBL/GenBank/DDBJ whole genome shotgun (WGS) entry which is preliminary data.</text>
</comment>
<dbReference type="InterPro" id="IPR036388">
    <property type="entry name" value="WH-like_DNA-bd_sf"/>
</dbReference>
<evidence type="ECO:0000313" key="8">
    <source>
        <dbReference type="Proteomes" id="UP000239001"/>
    </source>
</evidence>
<proteinExistence type="inferred from homology"/>